<proteinExistence type="predicted"/>
<dbReference type="AlphaFoldDB" id="A0A6A0AAU2"/>
<gene>
    <name evidence="2" type="ORF">HaLaN_28133</name>
</gene>
<sequence>MPTASLKLTLMHSSSTGRHAASYRSGRSHTAIGQVTAMMSEVITACSNLEPRQEPASHFQPMPRLCSTPTQAAARPGPAHAPCPHHLSDQPPSHPSQSQLQGSSQHHPALPALLHLPGLSILTRPATNPVTSPAEEQQPIMSCSEAGQLLLQLSSRYSKYPHSALLRLLQPPCPSLGPPFEPDQKYLLGATSSH</sequence>
<protein>
    <submittedName>
        <fullName evidence="2">Uncharacterized protein</fullName>
    </submittedName>
</protein>
<feature type="region of interest" description="Disordered" evidence="1">
    <location>
        <begin position="52"/>
        <end position="106"/>
    </location>
</feature>
<accession>A0A6A0AAU2</accession>
<dbReference type="Proteomes" id="UP000485058">
    <property type="component" value="Unassembled WGS sequence"/>
</dbReference>
<keyword evidence="3" id="KW-1185">Reference proteome</keyword>
<feature type="compositionally biased region" description="Low complexity" evidence="1">
    <location>
        <begin position="89"/>
        <end position="106"/>
    </location>
</feature>
<evidence type="ECO:0000313" key="2">
    <source>
        <dbReference type="EMBL" id="GFH29473.1"/>
    </source>
</evidence>
<evidence type="ECO:0000313" key="3">
    <source>
        <dbReference type="Proteomes" id="UP000485058"/>
    </source>
</evidence>
<evidence type="ECO:0000256" key="1">
    <source>
        <dbReference type="SAM" id="MobiDB-lite"/>
    </source>
</evidence>
<reference evidence="2 3" key="1">
    <citation type="submission" date="2020-02" db="EMBL/GenBank/DDBJ databases">
        <title>Draft genome sequence of Haematococcus lacustris strain NIES-144.</title>
        <authorList>
            <person name="Morimoto D."/>
            <person name="Nakagawa S."/>
            <person name="Yoshida T."/>
            <person name="Sawayama S."/>
        </authorList>
    </citation>
    <scope>NUCLEOTIDE SEQUENCE [LARGE SCALE GENOMIC DNA]</scope>
    <source>
        <strain evidence="2 3">NIES-144</strain>
    </source>
</reference>
<comment type="caution">
    <text evidence="2">The sequence shown here is derived from an EMBL/GenBank/DDBJ whole genome shotgun (WGS) entry which is preliminary data.</text>
</comment>
<dbReference type="EMBL" id="BLLF01004363">
    <property type="protein sequence ID" value="GFH29473.1"/>
    <property type="molecule type" value="Genomic_DNA"/>
</dbReference>
<name>A0A6A0AAU2_HAELA</name>
<organism evidence="2 3">
    <name type="scientific">Haematococcus lacustris</name>
    <name type="common">Green alga</name>
    <name type="synonym">Haematococcus pluvialis</name>
    <dbReference type="NCBI Taxonomy" id="44745"/>
    <lineage>
        <taxon>Eukaryota</taxon>
        <taxon>Viridiplantae</taxon>
        <taxon>Chlorophyta</taxon>
        <taxon>core chlorophytes</taxon>
        <taxon>Chlorophyceae</taxon>
        <taxon>CS clade</taxon>
        <taxon>Chlamydomonadales</taxon>
        <taxon>Haematococcaceae</taxon>
        <taxon>Haematococcus</taxon>
    </lineage>
</organism>